<feature type="compositionally biased region" description="Basic and acidic residues" evidence="5">
    <location>
        <begin position="174"/>
        <end position="192"/>
    </location>
</feature>
<evidence type="ECO:0000256" key="2">
    <source>
        <dbReference type="ARBA" id="ARBA00008576"/>
    </source>
</evidence>
<dbReference type="AlphaFoldDB" id="R8BTT9"/>
<keyword evidence="4" id="KW-0507">mRNA processing</keyword>
<dbReference type="PANTHER" id="PTHR15818">
    <property type="entry name" value="G PATCH AND KOW-CONTAINING"/>
    <property type="match status" value="1"/>
</dbReference>
<dbReference type="PANTHER" id="PTHR15818:SF2">
    <property type="entry name" value="G-PATCH DOMAIN AND KOW MOTIFS-CONTAINING PROTEIN"/>
    <property type="match status" value="1"/>
</dbReference>
<feature type="compositionally biased region" description="Polar residues" evidence="5">
    <location>
        <begin position="126"/>
        <end position="142"/>
    </location>
</feature>
<feature type="compositionally biased region" description="Basic and acidic residues" evidence="5">
    <location>
        <begin position="199"/>
        <end position="209"/>
    </location>
</feature>
<evidence type="ECO:0000256" key="4">
    <source>
        <dbReference type="RuleBase" id="RU369096"/>
    </source>
</evidence>
<dbReference type="Proteomes" id="UP000014074">
    <property type="component" value="Unassembled WGS sequence"/>
</dbReference>
<dbReference type="RefSeq" id="XP_007912443.1">
    <property type="nucleotide sequence ID" value="XM_007914252.1"/>
</dbReference>
<dbReference type="KEGG" id="tmn:UCRPA7_1673"/>
<feature type="region of interest" description="Disordered" evidence="5">
    <location>
        <begin position="1"/>
        <end position="322"/>
    </location>
</feature>
<keyword evidence="4" id="KW-0508">mRNA splicing</keyword>
<proteinExistence type="inferred from homology"/>
<gene>
    <name evidence="7" type="ORF">UCRPA7_1673</name>
</gene>
<comment type="function">
    <text evidence="4">Involved in spliceosome maturation and the first step of pre-mRNA splicing.</text>
</comment>
<dbReference type="GO" id="GO:0005681">
    <property type="term" value="C:spliceosomal complex"/>
    <property type="evidence" value="ECO:0007669"/>
    <property type="project" value="UniProtKB-UniRule"/>
</dbReference>
<feature type="compositionally biased region" description="Basic and acidic residues" evidence="5">
    <location>
        <begin position="71"/>
        <end position="119"/>
    </location>
</feature>
<dbReference type="GO" id="GO:0000398">
    <property type="term" value="P:mRNA splicing, via spliceosome"/>
    <property type="evidence" value="ECO:0007669"/>
    <property type="project" value="UniProtKB-UniRule"/>
</dbReference>
<dbReference type="eggNOG" id="ENOG502RZY8">
    <property type="taxonomic scope" value="Eukaryota"/>
</dbReference>
<comment type="similarity">
    <text evidence="2 4">Belongs to the SPP2 family.</text>
</comment>
<feature type="domain" description="Spp2/MOS2 G-patch" evidence="6">
    <location>
        <begin position="201"/>
        <end position="247"/>
    </location>
</feature>
<dbReference type="HOGENOM" id="CLU_047291_1_0_1"/>
<sequence length="322" mass="36832">MSDGQSRIAIKFGAPLSGTSKKAQRPPPPPSTLGKRHRHRFNADSESEGEDETVGRHESITGFGADGAEVEDARSRQRREAQERSETQRRGKRDRSEESKSRQNTDLKETDPPDEDKPIKWGLTLTKKSSQNADADQANGNSAKEDDQKTADETGPPKSADEQALNALLGKADSSSERRGQRTEDDAYRDATDNAPDVDPLKIYDDHPVEGFGASLLKGQGWDGKMRGPKTKEVKRRPNQMGLGAKSLNGAEDLGDWNHKGSRDKRPRLDEYKREREKERSRRDDQYRDSYKRERDRERERDRDRDRDRGSDYRHRDRDYRR</sequence>
<dbReference type="Pfam" id="PF12656">
    <property type="entry name" value="G-patch_2"/>
    <property type="match status" value="1"/>
</dbReference>
<keyword evidence="4" id="KW-0747">Spliceosome</keyword>
<keyword evidence="8" id="KW-1185">Reference proteome</keyword>
<organism evidence="7 8">
    <name type="scientific">Phaeoacremonium minimum (strain UCR-PA7)</name>
    <name type="common">Esca disease fungus</name>
    <name type="synonym">Togninia minima</name>
    <dbReference type="NCBI Taxonomy" id="1286976"/>
    <lineage>
        <taxon>Eukaryota</taxon>
        <taxon>Fungi</taxon>
        <taxon>Dikarya</taxon>
        <taxon>Ascomycota</taxon>
        <taxon>Pezizomycotina</taxon>
        <taxon>Sordariomycetes</taxon>
        <taxon>Sordariomycetidae</taxon>
        <taxon>Togniniales</taxon>
        <taxon>Togniniaceae</taxon>
        <taxon>Phaeoacremonium</taxon>
    </lineage>
</organism>
<evidence type="ECO:0000259" key="6">
    <source>
        <dbReference type="Pfam" id="PF12656"/>
    </source>
</evidence>
<protein>
    <recommendedName>
        <fullName evidence="4">Pre-mRNA-splicing factor</fullName>
    </recommendedName>
</protein>
<dbReference type="GeneID" id="19321845"/>
<evidence type="ECO:0000313" key="8">
    <source>
        <dbReference type="Proteomes" id="UP000014074"/>
    </source>
</evidence>
<keyword evidence="3 4" id="KW-0539">Nucleus</keyword>
<dbReference type="InterPro" id="IPR026822">
    <property type="entry name" value="Spp2/MOS2_G-patch"/>
</dbReference>
<name>R8BTT9_PHAM7</name>
<evidence type="ECO:0000313" key="7">
    <source>
        <dbReference type="EMBL" id="EOO02803.1"/>
    </source>
</evidence>
<accession>R8BTT9</accession>
<evidence type="ECO:0000256" key="3">
    <source>
        <dbReference type="ARBA" id="ARBA00023242"/>
    </source>
</evidence>
<feature type="compositionally biased region" description="Basic and acidic residues" evidence="5">
    <location>
        <begin position="267"/>
        <end position="322"/>
    </location>
</feature>
<dbReference type="EMBL" id="KB932897">
    <property type="protein sequence ID" value="EOO02803.1"/>
    <property type="molecule type" value="Genomic_DNA"/>
</dbReference>
<evidence type="ECO:0000256" key="5">
    <source>
        <dbReference type="SAM" id="MobiDB-lite"/>
    </source>
</evidence>
<dbReference type="OrthoDB" id="5577072at2759"/>
<evidence type="ECO:0000256" key="1">
    <source>
        <dbReference type="ARBA" id="ARBA00004123"/>
    </source>
</evidence>
<feature type="compositionally biased region" description="Basic and acidic residues" evidence="5">
    <location>
        <begin position="143"/>
        <end position="152"/>
    </location>
</feature>
<comment type="subcellular location">
    <subcellularLocation>
        <location evidence="1 4">Nucleus</location>
    </subcellularLocation>
</comment>
<dbReference type="InterPro" id="IPR045166">
    <property type="entry name" value="Spp2-like"/>
</dbReference>
<reference evidence="8" key="1">
    <citation type="journal article" date="2013" name="Genome Announc.">
        <title>Draft genome sequence of the ascomycete Phaeoacremonium aleophilum strain UCR-PA7, a causal agent of the esca disease complex in grapevines.</title>
        <authorList>
            <person name="Blanco-Ulate B."/>
            <person name="Rolshausen P."/>
            <person name="Cantu D."/>
        </authorList>
    </citation>
    <scope>NUCLEOTIDE SEQUENCE [LARGE SCALE GENOMIC DNA]</scope>
    <source>
        <strain evidence="8">UCR-PA7</strain>
    </source>
</reference>